<protein>
    <recommendedName>
        <fullName evidence="4">HTH cro/C1-type domain-containing protein</fullName>
    </recommendedName>
</protein>
<dbReference type="Proteomes" id="UP000026913">
    <property type="component" value="Plasmid unnamed"/>
</dbReference>
<dbReference type="EMBL" id="CP005961">
    <property type="protein sequence ID" value="AHZ73599.1"/>
    <property type="molecule type" value="Genomic_DNA"/>
</dbReference>
<keyword evidence="1" id="KW-0805">Transcription regulation</keyword>
<keyword evidence="5" id="KW-0614">Plasmid</keyword>
<evidence type="ECO:0000256" key="1">
    <source>
        <dbReference type="ARBA" id="ARBA00023015"/>
    </source>
</evidence>
<dbReference type="RefSeq" id="WP_148306051.1">
    <property type="nucleotide sequence ID" value="NZ_CP005961.1"/>
</dbReference>
<dbReference type="SUPFAM" id="SSF47413">
    <property type="entry name" value="lambda repressor-like DNA-binding domains"/>
    <property type="match status" value="1"/>
</dbReference>
<dbReference type="InterPro" id="IPR036286">
    <property type="entry name" value="LexA/Signal_pep-like_sf"/>
</dbReference>
<keyword evidence="2" id="KW-0238">DNA-binding</keyword>
<dbReference type="SMART" id="SM00530">
    <property type="entry name" value="HTH_XRE"/>
    <property type="match status" value="1"/>
</dbReference>
<dbReference type="PANTHER" id="PTHR40661:SF1">
    <property type="entry name" value="HTH CRO_C1-TYPE DOMAIN-CONTAINING PROTEIN"/>
    <property type="match status" value="1"/>
</dbReference>
<dbReference type="Gene3D" id="1.10.260.40">
    <property type="entry name" value="lambda repressor-like DNA-binding domains"/>
    <property type="match status" value="1"/>
</dbReference>
<reference evidence="5 6" key="1">
    <citation type="journal article" date="2012" name="J. Bacteriol.">
        <title>Genome sequence of cold-adapted Pseudomonas mandelii strain JR-1.</title>
        <authorList>
            <person name="Jang S.H."/>
            <person name="Kim J."/>
            <person name="Kim J."/>
            <person name="Hong S."/>
            <person name="Lee C."/>
        </authorList>
    </citation>
    <scope>NUCLEOTIDE SEQUENCE [LARGE SCALE GENOMIC DNA]</scope>
    <source>
        <strain evidence="5 6">JR-1</strain>
        <plasmid evidence="6">Plasmid</plasmid>
    </source>
</reference>
<evidence type="ECO:0000313" key="5">
    <source>
        <dbReference type="EMBL" id="AHZ73599.1"/>
    </source>
</evidence>
<keyword evidence="3" id="KW-0804">Transcription</keyword>
<accession>A0A024EL11</accession>
<name>A0A024EL11_9PSED</name>
<organism evidence="5 6">
    <name type="scientific">Pseudomonas mandelii JR-1</name>
    <dbReference type="NCBI Taxonomy" id="1147786"/>
    <lineage>
        <taxon>Bacteria</taxon>
        <taxon>Pseudomonadati</taxon>
        <taxon>Pseudomonadota</taxon>
        <taxon>Gammaproteobacteria</taxon>
        <taxon>Pseudomonadales</taxon>
        <taxon>Pseudomonadaceae</taxon>
        <taxon>Pseudomonas</taxon>
    </lineage>
</organism>
<gene>
    <name evidence="5" type="ORF">OU5_P0347</name>
</gene>
<dbReference type="CDD" id="cd00093">
    <property type="entry name" value="HTH_XRE"/>
    <property type="match status" value="1"/>
</dbReference>
<dbReference type="OrthoDB" id="6867563at2"/>
<feature type="domain" description="HTH cro/C1-type" evidence="4">
    <location>
        <begin position="17"/>
        <end position="71"/>
    </location>
</feature>
<evidence type="ECO:0000259" key="4">
    <source>
        <dbReference type="PROSITE" id="PS50943"/>
    </source>
</evidence>
<proteinExistence type="predicted"/>
<geneLocation type="plasmid" evidence="6"/>
<dbReference type="Gene3D" id="2.10.109.10">
    <property type="entry name" value="Umud Fragment, subunit A"/>
    <property type="match status" value="1"/>
</dbReference>
<dbReference type="GO" id="GO:0003677">
    <property type="term" value="F:DNA binding"/>
    <property type="evidence" value="ECO:0007669"/>
    <property type="project" value="UniProtKB-KW"/>
</dbReference>
<sequence length="231" mass="24922">MQYSPEAVTHEAFVSRVQELMKRKDLSATKLAHLIEEAESTVKNMLYKGTSCPRERLIVLARALETTVEYLSTGSDVPETGDAVSLLVQTPENLAYTLNFIPHAPAEGGVDPVMKTLPIPLRLLSEYGLTPDRTRAVSVNTDAMAGVVGRNDIVLVDITRNSLDEGVFLIAMRNSVLIRQVSPVITGFALTSTNPNIMGTTVSVTPETGDLKSPDTIVIGKLVCKVSLSAL</sequence>
<dbReference type="AlphaFoldDB" id="A0A024EL11"/>
<dbReference type="HOGENOM" id="CLU_1198950_0_0_6"/>
<dbReference type="KEGG" id="pman:OU5_P0347"/>
<dbReference type="InterPro" id="IPR001387">
    <property type="entry name" value="Cro/C1-type_HTH"/>
</dbReference>
<evidence type="ECO:0000256" key="2">
    <source>
        <dbReference type="ARBA" id="ARBA00023125"/>
    </source>
</evidence>
<dbReference type="PANTHER" id="PTHR40661">
    <property type="match status" value="1"/>
</dbReference>
<evidence type="ECO:0000256" key="3">
    <source>
        <dbReference type="ARBA" id="ARBA00023163"/>
    </source>
</evidence>
<dbReference type="InterPro" id="IPR010982">
    <property type="entry name" value="Lambda_DNA-bd_dom_sf"/>
</dbReference>
<evidence type="ECO:0000313" key="6">
    <source>
        <dbReference type="Proteomes" id="UP000026913"/>
    </source>
</evidence>
<dbReference type="PROSITE" id="PS50943">
    <property type="entry name" value="HTH_CROC1"/>
    <property type="match status" value="1"/>
</dbReference>
<dbReference type="SUPFAM" id="SSF51306">
    <property type="entry name" value="LexA/Signal peptidase"/>
    <property type="match status" value="1"/>
</dbReference>